<evidence type="ECO:0000256" key="17">
    <source>
        <dbReference type="SAM" id="Phobius"/>
    </source>
</evidence>
<organism evidence="19 20">
    <name type="scientific">Polyplax serrata</name>
    <name type="common">Common mouse louse</name>
    <dbReference type="NCBI Taxonomy" id="468196"/>
    <lineage>
        <taxon>Eukaryota</taxon>
        <taxon>Metazoa</taxon>
        <taxon>Ecdysozoa</taxon>
        <taxon>Arthropoda</taxon>
        <taxon>Hexapoda</taxon>
        <taxon>Insecta</taxon>
        <taxon>Pterygota</taxon>
        <taxon>Neoptera</taxon>
        <taxon>Paraneoptera</taxon>
        <taxon>Psocodea</taxon>
        <taxon>Troctomorpha</taxon>
        <taxon>Phthiraptera</taxon>
        <taxon>Anoplura</taxon>
        <taxon>Polyplacidae</taxon>
        <taxon>Polyplax</taxon>
    </lineage>
</organism>
<dbReference type="PROSITE" id="PS51847">
    <property type="entry name" value="SMP"/>
    <property type="match status" value="1"/>
</dbReference>
<evidence type="ECO:0000256" key="9">
    <source>
        <dbReference type="ARBA" id="ARBA00022824"/>
    </source>
</evidence>
<dbReference type="Gene3D" id="3.90.550.10">
    <property type="entry name" value="Spore Coat Polysaccharide Biosynthesis Protein SpsA, Chain A"/>
    <property type="match status" value="1"/>
</dbReference>
<feature type="region of interest" description="Disordered" evidence="16">
    <location>
        <begin position="446"/>
        <end position="485"/>
    </location>
</feature>
<evidence type="ECO:0000256" key="16">
    <source>
        <dbReference type="SAM" id="MobiDB-lite"/>
    </source>
</evidence>
<keyword evidence="10" id="KW-0735">Signal-anchor</keyword>
<feature type="region of interest" description="Disordered" evidence="16">
    <location>
        <begin position="363"/>
        <end position="392"/>
    </location>
</feature>
<feature type="domain" description="SMP-LTD" evidence="18">
    <location>
        <begin position="930"/>
        <end position="1337"/>
    </location>
</feature>
<feature type="compositionally biased region" description="Acidic residues" evidence="16">
    <location>
        <begin position="1173"/>
        <end position="1192"/>
    </location>
</feature>
<evidence type="ECO:0000256" key="1">
    <source>
        <dbReference type="ARBA" id="ARBA00004389"/>
    </source>
</evidence>
<feature type="compositionally biased region" description="Basic and acidic residues" evidence="16">
    <location>
        <begin position="799"/>
        <end position="809"/>
    </location>
</feature>
<feature type="compositionally biased region" description="Basic and acidic residues" evidence="16">
    <location>
        <begin position="1146"/>
        <end position="1157"/>
    </location>
</feature>
<dbReference type="Proteomes" id="UP001359485">
    <property type="component" value="Unassembled WGS sequence"/>
</dbReference>
<keyword evidence="5" id="KW-0813">Transport</keyword>
<dbReference type="InterPro" id="IPR035518">
    <property type="entry name" value="DPG_synthase"/>
</dbReference>
<evidence type="ECO:0000256" key="4">
    <source>
        <dbReference type="ARBA" id="ARBA00012583"/>
    </source>
</evidence>
<feature type="region of interest" description="Disordered" evidence="16">
    <location>
        <begin position="799"/>
        <end position="820"/>
    </location>
</feature>
<dbReference type="EMBL" id="JAWJWF010000046">
    <property type="protein sequence ID" value="KAK6624106.1"/>
    <property type="molecule type" value="Genomic_DNA"/>
</dbReference>
<evidence type="ECO:0000313" key="19">
    <source>
        <dbReference type="EMBL" id="KAK6624106.1"/>
    </source>
</evidence>
<accession>A0ABR1ANT3</accession>
<dbReference type="InterPro" id="IPR001173">
    <property type="entry name" value="Glyco_trans_2-like"/>
</dbReference>
<dbReference type="PANTHER" id="PTHR10859:SF91">
    <property type="entry name" value="DOLICHYL-PHOSPHATE BETA-GLUCOSYLTRANSFERASE"/>
    <property type="match status" value="1"/>
</dbReference>
<dbReference type="CDD" id="cd04188">
    <property type="entry name" value="DPG_synthase"/>
    <property type="match status" value="1"/>
</dbReference>
<protein>
    <recommendedName>
        <fullName evidence="4">dolichyl-phosphate beta-glucosyltransferase</fullName>
        <ecNumber evidence="4">2.4.1.117</ecNumber>
    </recommendedName>
</protein>
<keyword evidence="7" id="KW-0808">Transferase</keyword>
<feature type="region of interest" description="Disordered" evidence="16">
    <location>
        <begin position="1339"/>
        <end position="1367"/>
    </location>
</feature>
<comment type="similarity">
    <text evidence="3">Belongs to the glycosyltransferase 2 family.</text>
</comment>
<keyword evidence="8 17" id="KW-0812">Transmembrane</keyword>
<evidence type="ECO:0000256" key="10">
    <source>
        <dbReference type="ARBA" id="ARBA00022968"/>
    </source>
</evidence>
<evidence type="ECO:0000256" key="15">
    <source>
        <dbReference type="ARBA" id="ARBA00045097"/>
    </source>
</evidence>
<comment type="subcellular location">
    <subcellularLocation>
        <location evidence="1">Endoplasmic reticulum membrane</location>
        <topology evidence="1">Single-pass membrane protein</topology>
    </subcellularLocation>
</comment>
<feature type="region of interest" description="Disordered" evidence="16">
    <location>
        <begin position="1146"/>
        <end position="1214"/>
    </location>
</feature>
<evidence type="ECO:0000313" key="20">
    <source>
        <dbReference type="Proteomes" id="UP001359485"/>
    </source>
</evidence>
<evidence type="ECO:0000256" key="2">
    <source>
        <dbReference type="ARBA" id="ARBA00004922"/>
    </source>
</evidence>
<feature type="transmembrane region" description="Helical" evidence="17">
    <location>
        <begin position="6"/>
        <end position="29"/>
    </location>
</feature>
<dbReference type="InterPro" id="IPR031468">
    <property type="entry name" value="SMP_LBD"/>
</dbReference>
<keyword evidence="13" id="KW-0446">Lipid-binding</keyword>
<proteinExistence type="inferred from homology"/>
<name>A0ABR1ANT3_POLSC</name>
<feature type="compositionally biased region" description="Basic and acidic residues" evidence="16">
    <location>
        <begin position="1073"/>
        <end position="1084"/>
    </location>
</feature>
<evidence type="ECO:0000256" key="3">
    <source>
        <dbReference type="ARBA" id="ARBA00006739"/>
    </source>
</evidence>
<dbReference type="SUPFAM" id="SSF53448">
    <property type="entry name" value="Nucleotide-diphospho-sugar transferases"/>
    <property type="match status" value="1"/>
</dbReference>
<evidence type="ECO:0000256" key="13">
    <source>
        <dbReference type="ARBA" id="ARBA00023121"/>
    </source>
</evidence>
<keyword evidence="6" id="KW-0328">Glycosyltransferase</keyword>
<evidence type="ECO:0000256" key="12">
    <source>
        <dbReference type="ARBA" id="ARBA00023055"/>
    </source>
</evidence>
<feature type="compositionally biased region" description="Polar residues" evidence="16">
    <location>
        <begin position="363"/>
        <end position="385"/>
    </location>
</feature>
<feature type="region of interest" description="Disordered" evidence="16">
    <location>
        <begin position="1073"/>
        <end position="1101"/>
    </location>
</feature>
<evidence type="ECO:0000256" key="6">
    <source>
        <dbReference type="ARBA" id="ARBA00022676"/>
    </source>
</evidence>
<comment type="pathway">
    <text evidence="2">Protein modification; protein glycosylation.</text>
</comment>
<dbReference type="InterPro" id="IPR029044">
    <property type="entry name" value="Nucleotide-diphossugar_trans"/>
</dbReference>
<sequence length="1367" mass="156011">MVLLVSLFNFCIYAFLTCLVVVLIVCILVRKLVNPYPVVYRSPNEEKFYDPLSKKSVKFDSLEDTYSVNLSVVVPAYNEAERLPPMLDECLTYLEDQVSTNSNFSYEVLIVSDGSRDNTVKIGLKYVEQYGSDKVRVLELEKNRGKGGAVTLGIQSCRGAVILFADADGATKFHDISKLELALELLIHYNYKTEPEIVSQSLALICGSRAHLEEEAIANRSFFRNILMHGFHFLVWLFAVRTIRDTQCGFKLLTRKTAMLCFKSLHVQRWAFDVELLYIAERLKIPMSEVSVRWTEIEGSKLVPVWSWLQMGRDLCFIWFRYRIGAWKLKESGKGGESSSSPLGYHFKVSTEELGEIQLETNVPSCSTPETKSRSTLTTTGSLDTPKNEEEKNELFGETVREYWGLLGRSPSVDSNYQSPFSNPSETWRKLNELKGKITKTVEKISEMKNERSASSPTKLFSSKENSSMSDSEDTSESSKTLEQWKDAEDINSSLKEVINKTTDMLATTLDTALQNAKSEIEAETTVRNRKSCAKLSEVVNIPNIKIATASTSTKESFIDESVTEDVESGVEADENLNSISFDAFDENSIRTSNGGSQTPPGGFDIFWSFINYCMAMKSTEVYTVLLLVALVIYYFLPLTDFFQGIFVGLLIMIIFFKVKSYFFRDDPFCSQGPFVIPDYRSMPPLKVPVHKPVGGVWINEYEYESYDPDYYSVTQTVPAYLELDNAILKLSRPKGKINKRATFDEPEYKLIFSSQRAYNISGCNVFLMPEGLTRKRLFSKKYPIVIFLKSDSFIGERNTEEKEHHEGLENDDFQLKSSPSSEKKSRLFLFARCDRQKEEWYRKLLTATRVSSSQDQTEEVKFPEEDIQGEKKNAKDQTTPFENIFFDSELAQANEYLQYMAKFVDLSQSNGLPQLPLREDADVEDTKFPSLQIQWFNAFLNRILFDMFRSPYWLAKIHEKVYKKLNSIRLPYYIEEIEVIEMDLGKTGPTFHRVSQPYIDERGLWFDMDTTFDGMIKLTIQTHLNLIKLQKGMEEEQAIGNALAKTEKEKKKHKELKDPFLVKEINGKSKETVNRTNKKLEKRVPRKSISSEESAEGSLHVEVGKSDVKFEKSSMKINPATLYDEVARLAEIAIEEENEDEDFVISKESVRRESLPKGDVQNTKSRSPIYDSEVEDSAESSEEEIEDEEEVSPVHAPPDVEEPTPISVPRRYPKNRRSSKKLFRMFENVAQSKYFKSVAQSKYVQKAIAGVSATKLKLTLEVKSCSGILTVNIPPPPSDRFWYGFRDMPKLIFSANPKIGEKTVRFAQIKNYLQKKILHEIKKAMVVPNLIDFVLPTSEPGRSSSSQQIEESVGTNPDDQEATSSE</sequence>
<feature type="transmembrane region" description="Helical" evidence="17">
    <location>
        <begin position="620"/>
        <end position="636"/>
    </location>
</feature>
<evidence type="ECO:0000256" key="11">
    <source>
        <dbReference type="ARBA" id="ARBA00022989"/>
    </source>
</evidence>
<gene>
    <name evidence="19" type="ORF">RUM44_010964</name>
</gene>
<comment type="catalytic activity">
    <reaction evidence="15">
        <text>a di-trans,poly-cis-dolichyl phosphate + UDP-alpha-D-glucose = a di-trans,poly-cis-dolichyl beta-D-glucosyl phosphate + UDP</text>
        <dbReference type="Rhea" id="RHEA:15401"/>
        <dbReference type="Rhea" id="RHEA-COMP:19498"/>
        <dbReference type="Rhea" id="RHEA-COMP:19502"/>
        <dbReference type="ChEBI" id="CHEBI:57525"/>
        <dbReference type="ChEBI" id="CHEBI:57683"/>
        <dbReference type="ChEBI" id="CHEBI:58223"/>
        <dbReference type="ChEBI" id="CHEBI:58885"/>
        <dbReference type="EC" id="2.4.1.117"/>
    </reaction>
    <physiologicalReaction direction="left-to-right" evidence="15">
        <dbReference type="Rhea" id="RHEA:15402"/>
    </physiologicalReaction>
</comment>
<keyword evidence="20" id="KW-1185">Reference proteome</keyword>
<feature type="compositionally biased region" description="Polar residues" evidence="16">
    <location>
        <begin position="1341"/>
        <end position="1367"/>
    </location>
</feature>
<evidence type="ECO:0000256" key="7">
    <source>
        <dbReference type="ARBA" id="ARBA00022679"/>
    </source>
</evidence>
<reference evidence="19 20" key="1">
    <citation type="submission" date="2023-09" db="EMBL/GenBank/DDBJ databases">
        <title>Genomes of two closely related lineages of the louse Polyplax serrata with different host specificities.</title>
        <authorList>
            <person name="Martinu J."/>
            <person name="Tarabai H."/>
            <person name="Stefka J."/>
            <person name="Hypsa V."/>
        </authorList>
    </citation>
    <scope>NUCLEOTIDE SEQUENCE [LARGE SCALE GENOMIC DNA]</scope>
    <source>
        <strain evidence="19">98ZLc_SE</strain>
    </source>
</reference>
<dbReference type="CDD" id="cd21675">
    <property type="entry name" value="SMP_TEX2"/>
    <property type="match status" value="2"/>
</dbReference>
<keyword evidence="14 17" id="KW-0472">Membrane</keyword>
<evidence type="ECO:0000259" key="18">
    <source>
        <dbReference type="PROSITE" id="PS51847"/>
    </source>
</evidence>
<comment type="caution">
    <text evidence="19">The sequence shown here is derived from an EMBL/GenBank/DDBJ whole genome shotgun (WGS) entry which is preliminary data.</text>
</comment>
<dbReference type="EC" id="2.4.1.117" evidence="4"/>
<keyword evidence="9" id="KW-0256">Endoplasmic reticulum</keyword>
<evidence type="ECO:0000256" key="14">
    <source>
        <dbReference type="ARBA" id="ARBA00023136"/>
    </source>
</evidence>
<dbReference type="Pfam" id="PF00535">
    <property type="entry name" value="Glycos_transf_2"/>
    <property type="match status" value="1"/>
</dbReference>
<evidence type="ECO:0000256" key="5">
    <source>
        <dbReference type="ARBA" id="ARBA00022448"/>
    </source>
</evidence>
<keyword evidence="12" id="KW-0445">Lipid transport</keyword>
<evidence type="ECO:0000256" key="8">
    <source>
        <dbReference type="ARBA" id="ARBA00022692"/>
    </source>
</evidence>
<dbReference type="PANTHER" id="PTHR10859">
    <property type="entry name" value="GLYCOSYL TRANSFERASE"/>
    <property type="match status" value="1"/>
</dbReference>
<feature type="transmembrane region" description="Helical" evidence="17">
    <location>
        <begin position="642"/>
        <end position="659"/>
    </location>
</feature>
<keyword evidence="11 17" id="KW-1133">Transmembrane helix</keyword>